<gene>
    <name evidence="1" type="ORF">EVAR_38538_1</name>
</gene>
<comment type="caution">
    <text evidence="1">The sequence shown here is derived from an EMBL/GenBank/DDBJ whole genome shotgun (WGS) entry which is preliminary data.</text>
</comment>
<reference evidence="1 2" key="1">
    <citation type="journal article" date="2019" name="Commun. Biol.">
        <title>The bagworm genome reveals a unique fibroin gene that provides high tensile strength.</title>
        <authorList>
            <person name="Kono N."/>
            <person name="Nakamura H."/>
            <person name="Ohtoshi R."/>
            <person name="Tomita M."/>
            <person name="Numata K."/>
            <person name="Arakawa K."/>
        </authorList>
    </citation>
    <scope>NUCLEOTIDE SEQUENCE [LARGE SCALE GENOMIC DNA]</scope>
</reference>
<evidence type="ECO:0000313" key="1">
    <source>
        <dbReference type="EMBL" id="GBP48563.1"/>
    </source>
</evidence>
<dbReference type="AlphaFoldDB" id="A0A4C1WBX8"/>
<accession>A0A4C1WBX8</accession>
<evidence type="ECO:0000313" key="2">
    <source>
        <dbReference type="Proteomes" id="UP000299102"/>
    </source>
</evidence>
<organism evidence="1 2">
    <name type="scientific">Eumeta variegata</name>
    <name type="common">Bagworm moth</name>
    <name type="synonym">Eumeta japonica</name>
    <dbReference type="NCBI Taxonomy" id="151549"/>
    <lineage>
        <taxon>Eukaryota</taxon>
        <taxon>Metazoa</taxon>
        <taxon>Ecdysozoa</taxon>
        <taxon>Arthropoda</taxon>
        <taxon>Hexapoda</taxon>
        <taxon>Insecta</taxon>
        <taxon>Pterygota</taxon>
        <taxon>Neoptera</taxon>
        <taxon>Endopterygota</taxon>
        <taxon>Lepidoptera</taxon>
        <taxon>Glossata</taxon>
        <taxon>Ditrysia</taxon>
        <taxon>Tineoidea</taxon>
        <taxon>Psychidae</taxon>
        <taxon>Oiketicinae</taxon>
        <taxon>Eumeta</taxon>
    </lineage>
</organism>
<sequence length="324" mass="36937">MKINKKPQEYAVELNLFRSHSTRRRPASAAAGVCVAPVARLLKYFIVDSVNDVGGRRGRADLSMLFSYLKKEIAFLRTDEQQKNIYGRYEPIGALAQVARQEQTPDSSGGIRDGSVRTIRKDVSFELVFIVERTRSSRRLWALGTRNGRRSCSSERVCACGGRRTARFDLRVTQNATKVSTFPFFPRHRNFPKEILLRRCEEAPAAGRSHRRASLLCEDHEAAACSPRGDCNRRLRRLERSPSKSGGMHSPTRERNAISLLPDERCDIGSDIKQAVARRRPSRPARRRYPGSIYRAFTKRRSCNLVQSGLLVWTVQPHERRELL</sequence>
<dbReference type="EMBL" id="BGZK01000526">
    <property type="protein sequence ID" value="GBP48563.1"/>
    <property type="molecule type" value="Genomic_DNA"/>
</dbReference>
<dbReference type="Proteomes" id="UP000299102">
    <property type="component" value="Unassembled WGS sequence"/>
</dbReference>
<proteinExistence type="predicted"/>
<protein>
    <submittedName>
        <fullName evidence="1">Uncharacterized protein</fullName>
    </submittedName>
</protein>
<keyword evidence="2" id="KW-1185">Reference proteome</keyword>
<name>A0A4C1WBX8_EUMVA</name>